<gene>
    <name evidence="1" type="ORF">SG35_001735</name>
</gene>
<dbReference type="EMBL" id="CP059735">
    <property type="protein sequence ID" value="WDD99432.1"/>
    <property type="molecule type" value="Genomic_DNA"/>
</dbReference>
<dbReference type="AlphaFoldDB" id="A0AAE9YRL2"/>
<reference evidence="1 2" key="1">
    <citation type="journal article" date="2015" name="Genome Announc.">
        <title>Draft Genome Sequences of Marine Isolates of Thalassomonas viridans and Thalassomonas actiniarum.</title>
        <authorList>
            <person name="Olonade I."/>
            <person name="van Zyl L.J."/>
            <person name="Trindade M."/>
        </authorList>
    </citation>
    <scope>NUCLEOTIDE SEQUENCE [LARGE SCALE GENOMIC DNA]</scope>
    <source>
        <strain evidence="1 2">A5K-106</strain>
    </source>
</reference>
<dbReference type="KEGG" id="tact:SG35_001735"/>
<sequence length="154" mass="16520">MATCYASGDFKKYFNENMKELGAPVPTTLFDSYQTAIGTATILVSTLSTLGKGATMGELIGATIGLEKLAVAAAFGAAGYTGIVIGSIAVASGRSLSCGSRISDMFVFTYQNQLQFKGWHSFYTRNPQVLDKTHLFRKSVGMRAKNSPLSFEYA</sequence>
<dbReference type="Proteomes" id="UP000032568">
    <property type="component" value="Chromosome"/>
</dbReference>
<reference evidence="1 2" key="2">
    <citation type="journal article" date="2022" name="Mar. Drugs">
        <title>Bioassay-Guided Fractionation Leads to the Detection of Cholic Acid Generated by the Rare Thalassomonas sp.</title>
        <authorList>
            <person name="Pheiffer F."/>
            <person name="Schneider Y.K."/>
            <person name="Hansen E.H."/>
            <person name="Andersen J.H."/>
            <person name="Isaksson J."/>
            <person name="Busche T."/>
            <person name="R C."/>
            <person name="Kalinowski J."/>
            <person name="Zyl L.V."/>
            <person name="Trindade M."/>
        </authorList>
    </citation>
    <scope>NUCLEOTIDE SEQUENCE [LARGE SCALE GENOMIC DNA]</scope>
    <source>
        <strain evidence="1 2">A5K-106</strain>
    </source>
</reference>
<organism evidence="1 2">
    <name type="scientific">Thalassomonas actiniarum</name>
    <dbReference type="NCBI Taxonomy" id="485447"/>
    <lineage>
        <taxon>Bacteria</taxon>
        <taxon>Pseudomonadati</taxon>
        <taxon>Pseudomonadota</taxon>
        <taxon>Gammaproteobacteria</taxon>
        <taxon>Alteromonadales</taxon>
        <taxon>Colwelliaceae</taxon>
        <taxon>Thalassomonas</taxon>
    </lineage>
</organism>
<proteinExistence type="predicted"/>
<keyword evidence="2" id="KW-1185">Reference proteome</keyword>
<evidence type="ECO:0000313" key="2">
    <source>
        <dbReference type="Proteomes" id="UP000032568"/>
    </source>
</evidence>
<accession>A0AAE9YRL2</accession>
<dbReference type="RefSeq" id="WP_044834063.1">
    <property type="nucleotide sequence ID" value="NZ_CP059735.1"/>
</dbReference>
<protein>
    <submittedName>
        <fullName evidence="1">Uncharacterized protein</fullName>
    </submittedName>
</protein>
<name>A0AAE9YRL2_9GAMM</name>
<evidence type="ECO:0000313" key="1">
    <source>
        <dbReference type="EMBL" id="WDD99432.1"/>
    </source>
</evidence>